<evidence type="ECO:0000256" key="4">
    <source>
        <dbReference type="ARBA" id="ARBA00022723"/>
    </source>
</evidence>
<evidence type="ECO:0000256" key="3">
    <source>
        <dbReference type="ARBA" id="ARBA00022670"/>
    </source>
</evidence>
<dbReference type="GO" id="GO:0030574">
    <property type="term" value="P:collagen catabolic process"/>
    <property type="evidence" value="ECO:0007669"/>
    <property type="project" value="TreeGrafter"/>
</dbReference>
<dbReference type="Gene3D" id="3.40.390.10">
    <property type="entry name" value="Collagenase (Catalytic Domain)"/>
    <property type="match status" value="1"/>
</dbReference>
<dbReference type="GO" id="GO:0008270">
    <property type="term" value="F:zinc ion binding"/>
    <property type="evidence" value="ECO:0007669"/>
    <property type="project" value="InterPro"/>
</dbReference>
<evidence type="ECO:0000313" key="10">
    <source>
        <dbReference type="EMBL" id="KHE93263.1"/>
    </source>
</evidence>
<keyword evidence="8" id="KW-0482">Metalloprotease</keyword>
<sequence>MIKLLYFRKKILFLFILVVGFTAISKPGLAYVIHDDGWDGPGQNSWSMSYYFGTMTPDLAPVDVKSTLVSALSVWSSVVDITFTETISANQNNAIDFSFVTGNHGDGYPLNPGGALAHGFFPAPPNPETIGGDVHFNDNYLWEIGNSLGALPLILNGLRSMK</sequence>
<keyword evidence="3" id="KW-0645">Protease</keyword>
<comment type="caution">
    <text evidence="10">The sequence shown here is derived from an EMBL/GenBank/DDBJ whole genome shotgun (WGS) entry which is preliminary data.</text>
</comment>
<protein>
    <submittedName>
        <fullName evidence="10">Metalloproteinase</fullName>
    </submittedName>
</protein>
<dbReference type="PANTHER" id="PTHR10201">
    <property type="entry name" value="MATRIX METALLOPROTEINASE"/>
    <property type="match status" value="1"/>
</dbReference>
<dbReference type="GO" id="GO:0030198">
    <property type="term" value="P:extracellular matrix organization"/>
    <property type="evidence" value="ECO:0007669"/>
    <property type="project" value="TreeGrafter"/>
</dbReference>
<evidence type="ECO:0000256" key="6">
    <source>
        <dbReference type="ARBA" id="ARBA00022801"/>
    </source>
</evidence>
<evidence type="ECO:0000256" key="7">
    <source>
        <dbReference type="ARBA" id="ARBA00022833"/>
    </source>
</evidence>
<feature type="domain" description="Peptidase M10 metallopeptidase" evidence="9">
    <location>
        <begin position="47"/>
        <end position="146"/>
    </location>
</feature>
<evidence type="ECO:0000256" key="1">
    <source>
        <dbReference type="ARBA" id="ARBA00001947"/>
    </source>
</evidence>
<dbReference type="InterPro" id="IPR001818">
    <property type="entry name" value="Pept_M10_metallopeptidase"/>
</dbReference>
<dbReference type="GO" id="GO:0006508">
    <property type="term" value="P:proteolysis"/>
    <property type="evidence" value="ECO:0007669"/>
    <property type="project" value="UniProtKB-KW"/>
</dbReference>
<evidence type="ECO:0000256" key="8">
    <source>
        <dbReference type="ARBA" id="ARBA00023049"/>
    </source>
</evidence>
<comment type="similarity">
    <text evidence="2">Belongs to the peptidase M10A family.</text>
</comment>
<dbReference type="GO" id="GO:0031012">
    <property type="term" value="C:extracellular matrix"/>
    <property type="evidence" value="ECO:0007669"/>
    <property type="project" value="InterPro"/>
</dbReference>
<dbReference type="Pfam" id="PF00413">
    <property type="entry name" value="Peptidase_M10"/>
    <property type="match status" value="1"/>
</dbReference>
<keyword evidence="6" id="KW-0378">Hydrolase</keyword>
<organism evidence="10 11">
    <name type="scientific">Candidatus Scalindua brodae</name>
    <dbReference type="NCBI Taxonomy" id="237368"/>
    <lineage>
        <taxon>Bacteria</taxon>
        <taxon>Pseudomonadati</taxon>
        <taxon>Planctomycetota</taxon>
        <taxon>Candidatus Brocadiia</taxon>
        <taxon>Candidatus Brocadiales</taxon>
        <taxon>Candidatus Scalinduaceae</taxon>
        <taxon>Candidatus Scalindua</taxon>
    </lineage>
</organism>
<dbReference type="InterPro" id="IPR024079">
    <property type="entry name" value="MetalloPept_cat_dom_sf"/>
</dbReference>
<evidence type="ECO:0000256" key="2">
    <source>
        <dbReference type="ARBA" id="ARBA00010370"/>
    </source>
</evidence>
<name>A0A0B0EQ39_9BACT</name>
<comment type="cofactor">
    <cofactor evidence="1">
        <name>Zn(2+)</name>
        <dbReference type="ChEBI" id="CHEBI:29105"/>
    </cofactor>
</comment>
<evidence type="ECO:0000259" key="9">
    <source>
        <dbReference type="Pfam" id="PF00413"/>
    </source>
</evidence>
<keyword evidence="4" id="KW-0479">Metal-binding</keyword>
<dbReference type="SUPFAM" id="SSF55486">
    <property type="entry name" value="Metalloproteases ('zincins'), catalytic domain"/>
    <property type="match status" value="1"/>
</dbReference>
<dbReference type="eggNOG" id="COG5549">
    <property type="taxonomic scope" value="Bacteria"/>
</dbReference>
<keyword evidence="7" id="KW-0862">Zinc</keyword>
<proteinExistence type="inferred from homology"/>
<dbReference type="EMBL" id="JRYO01000067">
    <property type="protein sequence ID" value="KHE93263.1"/>
    <property type="molecule type" value="Genomic_DNA"/>
</dbReference>
<reference evidence="10 11" key="1">
    <citation type="submission" date="2014-10" db="EMBL/GenBank/DDBJ databases">
        <title>Draft genome of anammox bacterium scalindua brodae, obtained using differential coverage binning of sequence data from two enrichment reactors.</title>
        <authorList>
            <person name="Speth D.R."/>
            <person name="Russ L."/>
            <person name="Kartal B."/>
            <person name="Op den Camp H.J."/>
            <person name="Dutilh B.E."/>
            <person name="Jetten M.S."/>
        </authorList>
    </citation>
    <scope>NUCLEOTIDE SEQUENCE [LARGE SCALE GENOMIC DNA]</scope>
    <source>
        <strain evidence="10">RU1</strain>
    </source>
</reference>
<dbReference type="PANTHER" id="PTHR10201:SF291">
    <property type="entry name" value="MATRIX METALLOPROTEINASE 1, ISOFORM C-RELATED"/>
    <property type="match status" value="1"/>
</dbReference>
<keyword evidence="5" id="KW-0732">Signal</keyword>
<accession>A0A0B0EQ39</accession>
<dbReference type="Proteomes" id="UP000030652">
    <property type="component" value="Unassembled WGS sequence"/>
</dbReference>
<evidence type="ECO:0000256" key="5">
    <source>
        <dbReference type="ARBA" id="ARBA00022729"/>
    </source>
</evidence>
<dbReference type="GO" id="GO:0004222">
    <property type="term" value="F:metalloendopeptidase activity"/>
    <property type="evidence" value="ECO:0007669"/>
    <property type="project" value="InterPro"/>
</dbReference>
<dbReference type="AlphaFoldDB" id="A0A0B0EQ39"/>
<evidence type="ECO:0000313" key="11">
    <source>
        <dbReference type="Proteomes" id="UP000030652"/>
    </source>
</evidence>
<gene>
    <name evidence="10" type="ORF">SCABRO_01026</name>
</gene>